<evidence type="ECO:0000313" key="3">
    <source>
        <dbReference type="Proteomes" id="UP001296104"/>
    </source>
</evidence>
<accession>A0AAI8YTP5</accession>
<evidence type="ECO:0000313" key="2">
    <source>
        <dbReference type="EMBL" id="CAK3860648.1"/>
    </source>
</evidence>
<dbReference type="EMBL" id="CAVMBE010000007">
    <property type="protein sequence ID" value="CAK3860648.1"/>
    <property type="molecule type" value="Genomic_DNA"/>
</dbReference>
<proteinExistence type="predicted"/>
<dbReference type="AlphaFoldDB" id="A0AAI8YTP5"/>
<keyword evidence="3" id="KW-1185">Reference proteome</keyword>
<organism evidence="2 3">
    <name type="scientific">Lecanosticta acicola</name>
    <dbReference type="NCBI Taxonomy" id="111012"/>
    <lineage>
        <taxon>Eukaryota</taxon>
        <taxon>Fungi</taxon>
        <taxon>Dikarya</taxon>
        <taxon>Ascomycota</taxon>
        <taxon>Pezizomycotina</taxon>
        <taxon>Dothideomycetes</taxon>
        <taxon>Dothideomycetidae</taxon>
        <taxon>Mycosphaerellales</taxon>
        <taxon>Mycosphaerellaceae</taxon>
        <taxon>Lecanosticta</taxon>
    </lineage>
</organism>
<keyword evidence="1" id="KW-0732">Signal</keyword>
<gene>
    <name evidence="2" type="ORF">LECACI_7A001814</name>
</gene>
<feature type="chain" id="PRO_5042499427" evidence="1">
    <location>
        <begin position="21"/>
        <end position="91"/>
    </location>
</feature>
<evidence type="ECO:0000256" key="1">
    <source>
        <dbReference type="SAM" id="SignalP"/>
    </source>
</evidence>
<feature type="signal peptide" evidence="1">
    <location>
        <begin position="1"/>
        <end position="20"/>
    </location>
</feature>
<dbReference type="Proteomes" id="UP001296104">
    <property type="component" value="Unassembled WGS sequence"/>
</dbReference>
<reference evidence="2" key="1">
    <citation type="submission" date="2023-11" db="EMBL/GenBank/DDBJ databases">
        <authorList>
            <person name="Alioto T."/>
            <person name="Alioto T."/>
            <person name="Gomez Garrido J."/>
        </authorList>
    </citation>
    <scope>NUCLEOTIDE SEQUENCE</scope>
</reference>
<protein>
    <submittedName>
        <fullName evidence="2">Uncharacterized protein</fullName>
    </submittedName>
</protein>
<sequence length="91" mass="9682">MLCPLLILVLALAASTFVSARPSSSAPAPAPRRLGPSLSEFLGSLAKPAEEETKRQTSYDATTVEMCTGTQFTGQCYNATWPTDECIDLKG</sequence>
<name>A0AAI8YTP5_9PEZI</name>
<comment type="caution">
    <text evidence="2">The sequence shown here is derived from an EMBL/GenBank/DDBJ whole genome shotgun (WGS) entry which is preliminary data.</text>
</comment>